<evidence type="ECO:0000256" key="2">
    <source>
        <dbReference type="SAM" id="SignalP"/>
    </source>
</evidence>
<dbReference type="EMBL" id="CP093442">
    <property type="protein sequence ID" value="UOF02765.1"/>
    <property type="molecule type" value="Genomic_DNA"/>
</dbReference>
<feature type="transmembrane region" description="Helical" evidence="1">
    <location>
        <begin position="217"/>
        <end position="236"/>
    </location>
</feature>
<keyword evidence="2" id="KW-0732">Signal</keyword>
<evidence type="ECO:0000313" key="4">
    <source>
        <dbReference type="Proteomes" id="UP000830116"/>
    </source>
</evidence>
<organism evidence="3 4">
    <name type="scientific">Bdellovibrio reynosensis</name>
    <dbReference type="NCBI Taxonomy" id="2835041"/>
    <lineage>
        <taxon>Bacteria</taxon>
        <taxon>Pseudomonadati</taxon>
        <taxon>Bdellovibrionota</taxon>
        <taxon>Bdellovibrionia</taxon>
        <taxon>Bdellovibrionales</taxon>
        <taxon>Pseudobdellovibrionaceae</taxon>
        <taxon>Bdellovibrio</taxon>
    </lineage>
</organism>
<gene>
    <name evidence="3" type="ORF">MNR06_07350</name>
</gene>
<dbReference type="RefSeq" id="WP_243540570.1">
    <property type="nucleotide sequence ID" value="NZ_CP093442.1"/>
</dbReference>
<dbReference type="Proteomes" id="UP000830116">
    <property type="component" value="Chromosome"/>
</dbReference>
<accession>A0ABY4CCT5</accession>
<feature type="chain" id="PRO_5045542857" description="LPXTG cell wall anchor domain-containing protein" evidence="2">
    <location>
        <begin position="21"/>
        <end position="241"/>
    </location>
</feature>
<name>A0ABY4CCT5_9BACT</name>
<keyword evidence="1" id="KW-1133">Transmembrane helix</keyword>
<reference evidence="3" key="1">
    <citation type="submission" date="2022-03" db="EMBL/GenBank/DDBJ databases">
        <title>Genome Identification and Characterization of new species Bdellovibrio reynosense LBG001 sp. nov. from a Mexico soil sample.</title>
        <authorList>
            <person name="Camilli A."/>
            <person name="Ajao Y."/>
            <person name="Guo X."/>
        </authorList>
    </citation>
    <scope>NUCLEOTIDE SEQUENCE</scope>
    <source>
        <strain evidence="3">LBG001</strain>
    </source>
</reference>
<keyword evidence="1" id="KW-0812">Transmembrane</keyword>
<keyword evidence="1" id="KW-0472">Membrane</keyword>
<protein>
    <recommendedName>
        <fullName evidence="5">LPXTG cell wall anchor domain-containing protein</fullName>
    </recommendedName>
</protein>
<sequence>MKYRLFASLAVILLSFSAQAKVFRNAYIAFEMPESWKCNLEQTEWVCRSEQTKESKEAIIILTAKEVGPTDTFALYESHLNAPISVNLRGGGMTESKIVYKAKSVQINDQPWVDSLHLGSEVPNYFTRYLATIKDKIAILVTFSAHKQYYTKYSQDFFKAVMSLRVIASKNLYTKPDLGPIRPGSETLGAPISSAMPADMMQGEGMEEGSGNKNKTMLLMGALILAALGAIIYLRARKKRK</sequence>
<feature type="signal peptide" evidence="2">
    <location>
        <begin position="1"/>
        <end position="20"/>
    </location>
</feature>
<evidence type="ECO:0000313" key="3">
    <source>
        <dbReference type="EMBL" id="UOF02765.1"/>
    </source>
</evidence>
<keyword evidence="4" id="KW-1185">Reference proteome</keyword>
<evidence type="ECO:0008006" key="5">
    <source>
        <dbReference type="Google" id="ProtNLM"/>
    </source>
</evidence>
<proteinExistence type="predicted"/>
<evidence type="ECO:0000256" key="1">
    <source>
        <dbReference type="SAM" id="Phobius"/>
    </source>
</evidence>